<feature type="disulfide bond" description="Redox-active" evidence="4">
    <location>
        <begin position="81"/>
        <end position="85"/>
    </location>
</feature>
<evidence type="ECO:0000259" key="6">
    <source>
        <dbReference type="PROSITE" id="PS51352"/>
    </source>
</evidence>
<evidence type="ECO:0000256" key="1">
    <source>
        <dbReference type="ARBA" id="ARBA00010996"/>
    </source>
</evidence>
<keyword evidence="4" id="KW-1015">Disulfide bond</keyword>
<reference evidence="7 8" key="1">
    <citation type="journal article" date="2018" name="Nat. Biotechnol.">
        <title>A standardized bacterial taxonomy based on genome phylogeny substantially revises the tree of life.</title>
        <authorList>
            <person name="Parks D.H."/>
            <person name="Chuvochina M."/>
            <person name="Waite D.W."/>
            <person name="Rinke C."/>
            <person name="Skarshewski A."/>
            <person name="Chaumeil P.A."/>
            <person name="Hugenholtz P."/>
        </authorList>
    </citation>
    <scope>NUCLEOTIDE SEQUENCE [LARGE SCALE GENOMIC DNA]</scope>
    <source>
        <strain evidence="7">UBA10707</strain>
    </source>
</reference>
<name>A0A356LII6_9BURK</name>
<dbReference type="CDD" id="cd02968">
    <property type="entry name" value="SCO"/>
    <property type="match status" value="1"/>
</dbReference>
<sequence length="207" mass="22698">MRVRLSLMLALATPFVLHAAVAQGIPDVPGATQSQRPTTIYPIANHLPDLSFSLNASEGKTLTEQTVKGKVVMLFFGYASCPDICPTTMAQLSEVMQQLGPKAKEAQILFISVDPHRDTPEVLQAYVNAFNNGAIGLTGSEQQIASVARRYRVAYQISKPKDASNPEAYEVMHGRGIYIFDKDGRARYLASDSETPEQVTEKIRTLL</sequence>
<feature type="binding site" evidence="3">
    <location>
        <position position="173"/>
    </location>
    <ligand>
        <name>Cu cation</name>
        <dbReference type="ChEBI" id="CHEBI:23378"/>
    </ligand>
</feature>
<proteinExistence type="inferred from homology"/>
<protein>
    <submittedName>
        <fullName evidence="7">SCO family protein</fullName>
    </submittedName>
</protein>
<dbReference type="Pfam" id="PF02630">
    <property type="entry name" value="SCO1-SenC"/>
    <property type="match status" value="1"/>
</dbReference>
<gene>
    <name evidence="7" type="ORF">DD666_13010</name>
</gene>
<feature type="domain" description="Thioredoxin" evidence="6">
    <location>
        <begin position="41"/>
        <end position="207"/>
    </location>
</feature>
<comment type="similarity">
    <text evidence="1">Belongs to the SCO1/2 family.</text>
</comment>
<dbReference type="Gene3D" id="3.40.30.10">
    <property type="entry name" value="Glutaredoxin"/>
    <property type="match status" value="1"/>
</dbReference>
<keyword evidence="2 3" id="KW-0186">Copper</keyword>
<evidence type="ECO:0000256" key="5">
    <source>
        <dbReference type="SAM" id="SignalP"/>
    </source>
</evidence>
<evidence type="ECO:0000313" key="7">
    <source>
        <dbReference type="EMBL" id="HBP30325.1"/>
    </source>
</evidence>
<evidence type="ECO:0000256" key="3">
    <source>
        <dbReference type="PIRSR" id="PIRSR603782-1"/>
    </source>
</evidence>
<keyword evidence="5" id="KW-0732">Signal</keyword>
<organism evidence="7 8">
    <name type="scientific">Advenella kashmirensis</name>
    <dbReference type="NCBI Taxonomy" id="310575"/>
    <lineage>
        <taxon>Bacteria</taxon>
        <taxon>Pseudomonadati</taxon>
        <taxon>Pseudomonadota</taxon>
        <taxon>Betaproteobacteria</taxon>
        <taxon>Burkholderiales</taxon>
        <taxon>Alcaligenaceae</taxon>
    </lineage>
</organism>
<dbReference type="SUPFAM" id="SSF52833">
    <property type="entry name" value="Thioredoxin-like"/>
    <property type="match status" value="1"/>
</dbReference>
<feature type="binding site" evidence="3">
    <location>
        <position position="81"/>
    </location>
    <ligand>
        <name>Cu cation</name>
        <dbReference type="ChEBI" id="CHEBI:23378"/>
    </ligand>
</feature>
<evidence type="ECO:0000313" key="8">
    <source>
        <dbReference type="Proteomes" id="UP000264036"/>
    </source>
</evidence>
<dbReference type="InterPro" id="IPR003782">
    <property type="entry name" value="SCO1/SenC"/>
</dbReference>
<feature type="binding site" evidence="3">
    <location>
        <position position="85"/>
    </location>
    <ligand>
        <name>Cu cation</name>
        <dbReference type="ChEBI" id="CHEBI:23378"/>
    </ligand>
</feature>
<dbReference type="InterPro" id="IPR036249">
    <property type="entry name" value="Thioredoxin-like_sf"/>
</dbReference>
<evidence type="ECO:0000256" key="2">
    <source>
        <dbReference type="ARBA" id="ARBA00023008"/>
    </source>
</evidence>
<dbReference type="InterPro" id="IPR013766">
    <property type="entry name" value="Thioredoxin_domain"/>
</dbReference>
<dbReference type="FunFam" id="3.40.30.10:FF:000013">
    <property type="entry name" value="Blast:Protein SCO1 homolog, mitochondrial"/>
    <property type="match status" value="1"/>
</dbReference>
<dbReference type="AlphaFoldDB" id="A0A356LII6"/>
<dbReference type="GO" id="GO:0046872">
    <property type="term" value="F:metal ion binding"/>
    <property type="evidence" value="ECO:0007669"/>
    <property type="project" value="UniProtKB-KW"/>
</dbReference>
<evidence type="ECO:0000256" key="4">
    <source>
        <dbReference type="PIRSR" id="PIRSR603782-2"/>
    </source>
</evidence>
<dbReference type="PROSITE" id="PS51352">
    <property type="entry name" value="THIOREDOXIN_2"/>
    <property type="match status" value="1"/>
</dbReference>
<dbReference type="EMBL" id="DOEK01000029">
    <property type="protein sequence ID" value="HBP30325.1"/>
    <property type="molecule type" value="Genomic_DNA"/>
</dbReference>
<accession>A0A356LII6</accession>
<dbReference type="PANTHER" id="PTHR12151:SF25">
    <property type="entry name" value="LINALOOL DEHYDRATASE_ISOMERASE DOMAIN-CONTAINING PROTEIN"/>
    <property type="match status" value="1"/>
</dbReference>
<keyword evidence="3" id="KW-0479">Metal-binding</keyword>
<dbReference type="PANTHER" id="PTHR12151">
    <property type="entry name" value="ELECTRON TRANSPORT PROTIN SCO1/SENC FAMILY MEMBER"/>
    <property type="match status" value="1"/>
</dbReference>
<dbReference type="Proteomes" id="UP000264036">
    <property type="component" value="Unassembled WGS sequence"/>
</dbReference>
<feature type="signal peptide" evidence="5">
    <location>
        <begin position="1"/>
        <end position="19"/>
    </location>
</feature>
<feature type="chain" id="PRO_5016915439" evidence="5">
    <location>
        <begin position="20"/>
        <end position="207"/>
    </location>
</feature>
<comment type="caution">
    <text evidence="7">The sequence shown here is derived from an EMBL/GenBank/DDBJ whole genome shotgun (WGS) entry which is preliminary data.</text>
</comment>